<reference evidence="4 5" key="2">
    <citation type="submission" date="2013-11" db="EMBL/GenBank/DDBJ databases">
        <title>The Genome Sequence of Phytophthora parasitica INRA-310.</title>
        <authorList>
            <consortium name="The Broad Institute Genomics Platform"/>
            <person name="Russ C."/>
            <person name="Tyler B."/>
            <person name="Panabieres F."/>
            <person name="Shan W."/>
            <person name="Tripathy S."/>
            <person name="Grunwald N."/>
            <person name="Machado M."/>
            <person name="Johnson C.S."/>
            <person name="Arredondo F."/>
            <person name="Hong C."/>
            <person name="Coffey M."/>
            <person name="Young S.K."/>
            <person name="Zeng Q."/>
            <person name="Gargeya S."/>
            <person name="Fitzgerald M."/>
            <person name="Abouelleil A."/>
            <person name="Alvarado L."/>
            <person name="Chapman S.B."/>
            <person name="Gainer-Dewar J."/>
            <person name="Goldberg J."/>
            <person name="Griggs A."/>
            <person name="Gujja S."/>
            <person name="Hansen M."/>
            <person name="Howarth C."/>
            <person name="Imamovic A."/>
            <person name="Ireland A."/>
            <person name="Larimer J."/>
            <person name="McCowan C."/>
            <person name="Murphy C."/>
            <person name="Pearson M."/>
            <person name="Poon T.W."/>
            <person name="Priest M."/>
            <person name="Roberts A."/>
            <person name="Saif S."/>
            <person name="Shea T."/>
            <person name="Sykes S."/>
            <person name="Wortman J."/>
            <person name="Nusbaum C."/>
            <person name="Birren B."/>
        </authorList>
    </citation>
    <scope>NUCLEOTIDE SEQUENCE [LARGE SCALE GENOMIC DNA]</scope>
    <source>
        <strain evidence="4 5">INRA-310</strain>
    </source>
</reference>
<reference evidence="5" key="1">
    <citation type="submission" date="2011-12" db="EMBL/GenBank/DDBJ databases">
        <authorList>
            <consortium name="The Broad Institute Genome Sequencing Platform"/>
            <person name="Russ C."/>
            <person name="Tyler B."/>
            <person name="Panabieres F."/>
            <person name="Shan W."/>
            <person name="Tripathy S."/>
            <person name="Grunwald N."/>
            <person name="Machado M."/>
            <person name="Young S.K."/>
            <person name="Zeng Q."/>
            <person name="Gargeya S."/>
            <person name="Fitzgerald M."/>
            <person name="Haas B."/>
            <person name="Abouelleil A."/>
            <person name="Alvarado L."/>
            <person name="Arachchi H.M."/>
            <person name="Berlin A."/>
            <person name="Chapman S.B."/>
            <person name="Gearin G."/>
            <person name="Goldberg J."/>
            <person name="Griggs A."/>
            <person name="Gujja S."/>
            <person name="Hansen M."/>
            <person name="Heiman D."/>
            <person name="Howarth C."/>
            <person name="Larimer J."/>
            <person name="Lui A."/>
            <person name="MacDonald P.J.P."/>
            <person name="McCowen C."/>
            <person name="Montmayeur A."/>
            <person name="Murphy C."/>
            <person name="Neiman D."/>
            <person name="Pearson M."/>
            <person name="Priest M."/>
            <person name="Roberts A."/>
            <person name="Saif S."/>
            <person name="Shea T."/>
            <person name="Sisk P."/>
            <person name="Stolte C."/>
            <person name="Sykes S."/>
            <person name="Wortman J."/>
            <person name="Nusbaum C."/>
            <person name="Birren B."/>
        </authorList>
    </citation>
    <scope>NUCLEOTIDE SEQUENCE [LARGE SCALE GENOMIC DNA]</scope>
    <source>
        <strain evidence="5">INRA-310</strain>
    </source>
</reference>
<dbReference type="GO" id="GO:0016491">
    <property type="term" value="F:oxidoreductase activity"/>
    <property type="evidence" value="ECO:0007669"/>
    <property type="project" value="UniProtKB-KW"/>
</dbReference>
<dbReference type="SUPFAM" id="SSF51735">
    <property type="entry name" value="NAD(P)-binding Rossmann-fold domains"/>
    <property type="match status" value="1"/>
</dbReference>
<dbReference type="Proteomes" id="UP000018817">
    <property type="component" value="Unassembled WGS sequence"/>
</dbReference>
<dbReference type="PANTHER" id="PTHR43544">
    <property type="entry name" value="SHORT-CHAIN DEHYDROGENASE/REDUCTASE"/>
    <property type="match status" value="1"/>
</dbReference>
<keyword evidence="1" id="KW-0521">NADP</keyword>
<dbReference type="GO" id="GO:0005737">
    <property type="term" value="C:cytoplasm"/>
    <property type="evidence" value="ECO:0007669"/>
    <property type="project" value="TreeGrafter"/>
</dbReference>
<dbReference type="EMBL" id="KI669591">
    <property type="protein sequence ID" value="ETN07669.1"/>
    <property type="molecule type" value="Genomic_DNA"/>
</dbReference>
<evidence type="ECO:0000313" key="4">
    <source>
        <dbReference type="EMBL" id="ETN07669.1"/>
    </source>
</evidence>
<evidence type="ECO:0000256" key="3">
    <source>
        <dbReference type="RuleBase" id="RU000363"/>
    </source>
</evidence>
<organism evidence="4 5">
    <name type="scientific">Phytophthora nicotianae (strain INRA-310)</name>
    <name type="common">Phytophthora parasitica</name>
    <dbReference type="NCBI Taxonomy" id="761204"/>
    <lineage>
        <taxon>Eukaryota</taxon>
        <taxon>Sar</taxon>
        <taxon>Stramenopiles</taxon>
        <taxon>Oomycota</taxon>
        <taxon>Peronosporomycetes</taxon>
        <taxon>Peronosporales</taxon>
        <taxon>Peronosporaceae</taxon>
        <taxon>Phytophthora</taxon>
    </lineage>
</organism>
<dbReference type="InterPro" id="IPR002347">
    <property type="entry name" value="SDR_fam"/>
</dbReference>
<evidence type="ECO:0000313" key="5">
    <source>
        <dbReference type="Proteomes" id="UP000018817"/>
    </source>
</evidence>
<dbReference type="PANTHER" id="PTHR43544:SF7">
    <property type="entry name" value="NADB-LER2"/>
    <property type="match status" value="1"/>
</dbReference>
<evidence type="ECO:0008006" key="6">
    <source>
        <dbReference type="Google" id="ProtNLM"/>
    </source>
</evidence>
<dbReference type="PRINTS" id="PR00081">
    <property type="entry name" value="GDHRDH"/>
</dbReference>
<dbReference type="GeneID" id="20182411"/>
<dbReference type="VEuPathDB" id="FungiDB:PPTG_13009"/>
<evidence type="ECO:0000256" key="2">
    <source>
        <dbReference type="ARBA" id="ARBA00023002"/>
    </source>
</evidence>
<dbReference type="STRING" id="761204.W2Q528"/>
<dbReference type="Pfam" id="PF00106">
    <property type="entry name" value="adh_short"/>
    <property type="match status" value="1"/>
</dbReference>
<accession>W2Q528</accession>
<name>W2Q528_PHYN3</name>
<dbReference type="RefSeq" id="XP_008906954.1">
    <property type="nucleotide sequence ID" value="XM_008908706.1"/>
</dbReference>
<dbReference type="InterPro" id="IPR051468">
    <property type="entry name" value="Fungal_SecMetab_SDRs"/>
</dbReference>
<comment type="similarity">
    <text evidence="3">Belongs to the short-chain dehydrogenases/reductases (SDR) family.</text>
</comment>
<protein>
    <recommendedName>
        <fullName evidence="6">Short-chain dehydrogenase/reductase SDR</fullName>
    </recommendedName>
</protein>
<gene>
    <name evidence="4" type="ORF">PPTG_13009</name>
</gene>
<dbReference type="PRINTS" id="PR00080">
    <property type="entry name" value="SDRFAMILY"/>
</dbReference>
<evidence type="ECO:0000256" key="1">
    <source>
        <dbReference type="ARBA" id="ARBA00022857"/>
    </source>
</evidence>
<dbReference type="AlphaFoldDB" id="W2Q528"/>
<dbReference type="InterPro" id="IPR036291">
    <property type="entry name" value="NAD(P)-bd_dom_sf"/>
</dbReference>
<keyword evidence="2" id="KW-0560">Oxidoreductase</keyword>
<dbReference type="Gene3D" id="3.40.50.720">
    <property type="entry name" value="NAD(P)-binding Rossmann-like Domain"/>
    <property type="match status" value="1"/>
</dbReference>
<sequence>MADTKKTVLITGSTRGIGLALVEHYTKAGWNVIATARATSNTDKLMAFSPFKTVKLDTSDESSVLEAARDLNGVPIDLLINNAGVAQPTTFATATKESLMQHIEVNVTGPFLVTRALLPNLELAVKARGDAVVLQVSSVVGSISLNTEENAHMVRGHYGYVVSKAALNMVTRSLVLDLRERNIIVVAANPGFVDTEMNGHQGHIKPGDSAASMAKIVSEASLKDWQILRRGPHHVYDRIAVVSAGEAPHQTPTSVTRHE</sequence>
<proteinExistence type="inferred from homology"/>
<dbReference type="OMA" id="EHYTKAG"/>